<feature type="domain" description="CHK kinase-like" evidence="1">
    <location>
        <begin position="90"/>
        <end position="277"/>
    </location>
</feature>
<dbReference type="SUPFAM" id="SSF56112">
    <property type="entry name" value="Protein kinase-like (PK-like)"/>
    <property type="match status" value="1"/>
</dbReference>
<dbReference type="OrthoDB" id="5915577at2759"/>
<accession>A0A0R3PZX1</accession>
<dbReference type="Pfam" id="PF07914">
    <property type="entry name" value="DUF1679"/>
    <property type="match status" value="1"/>
</dbReference>
<evidence type="ECO:0000313" key="2">
    <source>
        <dbReference type="EMBL" id="VDM63751.1"/>
    </source>
</evidence>
<sequence length="353" mass="41499">MSIIALIDPDWQHKDKELPEKFVVKILTQLVMQQFTNEISKVKKIDNMFNVPELLTTLECHMKRCHNTEVTAYNHLLNLPEGKVSLPKGYIIMEYMENLKMVHIYENLTTKSVKQILRAKAVLEAMSLDFTPEERSEFSEKPFTEIFGAFFKVELLDSLMEIFRSFGHDSLSEKTSRLGKVLPYLVDLEWANRLSDEMGMRRVLCHGDLWSMNVLWRTDGDDLKMAALIDFQVAHFGCPAVDFVRLMSACLSGKDRQEHWEELLEEYYGYLKEECGSRRMPYTLEQLKESYRRFFPLGAFMIMPIIGPLFDIICKKHDEDQKRKSLELVMKKTEHLLDDLLYYHERNMELKKG</sequence>
<name>A0A0R3PZX1_ANGCS</name>
<dbReference type="EMBL" id="UYYA01004918">
    <property type="protein sequence ID" value="VDM63751.1"/>
    <property type="molecule type" value="Genomic_DNA"/>
</dbReference>
<dbReference type="WBParaSite" id="ACOC_0001216501-mRNA-1">
    <property type="protein sequence ID" value="ACOC_0001216501-mRNA-1"/>
    <property type="gene ID" value="ACOC_0001216501"/>
</dbReference>
<protein>
    <submittedName>
        <fullName evidence="4">CHK domain-containing protein</fullName>
    </submittedName>
</protein>
<dbReference type="OMA" id="MPMYGPI"/>
<evidence type="ECO:0000313" key="4">
    <source>
        <dbReference type="WBParaSite" id="ACOC_0001216501-mRNA-1"/>
    </source>
</evidence>
<gene>
    <name evidence="2" type="ORF">ACOC_LOCUS12166</name>
</gene>
<dbReference type="InterPro" id="IPR012877">
    <property type="entry name" value="Dhs-27"/>
</dbReference>
<dbReference type="InterPro" id="IPR015897">
    <property type="entry name" value="CHK_kinase-like"/>
</dbReference>
<evidence type="ECO:0000313" key="3">
    <source>
        <dbReference type="Proteomes" id="UP000267027"/>
    </source>
</evidence>
<organism evidence="4">
    <name type="scientific">Angiostrongylus costaricensis</name>
    <name type="common">Nematode worm</name>
    <dbReference type="NCBI Taxonomy" id="334426"/>
    <lineage>
        <taxon>Eukaryota</taxon>
        <taxon>Metazoa</taxon>
        <taxon>Ecdysozoa</taxon>
        <taxon>Nematoda</taxon>
        <taxon>Chromadorea</taxon>
        <taxon>Rhabditida</taxon>
        <taxon>Rhabditina</taxon>
        <taxon>Rhabditomorpha</taxon>
        <taxon>Strongyloidea</taxon>
        <taxon>Metastrongylidae</taxon>
        <taxon>Angiostrongylus</taxon>
    </lineage>
</organism>
<evidence type="ECO:0000259" key="1">
    <source>
        <dbReference type="SMART" id="SM00587"/>
    </source>
</evidence>
<dbReference type="PANTHER" id="PTHR23020:SF8">
    <property type="entry name" value="CHK KINASE-LIKE DOMAIN-CONTAINING PROTEIN"/>
    <property type="match status" value="1"/>
</dbReference>
<dbReference type="InterPro" id="IPR052961">
    <property type="entry name" value="Oxido-Kinase-like_Enzymes"/>
</dbReference>
<reference evidence="2 3" key="2">
    <citation type="submission" date="2018-11" db="EMBL/GenBank/DDBJ databases">
        <authorList>
            <consortium name="Pathogen Informatics"/>
        </authorList>
    </citation>
    <scope>NUCLEOTIDE SEQUENCE [LARGE SCALE GENOMIC DNA]</scope>
    <source>
        <strain evidence="2 3">Costa Rica</strain>
    </source>
</reference>
<dbReference type="PANTHER" id="PTHR23020">
    <property type="entry name" value="UNCHARACTERIZED NUCLEAR HORMONE RECEPTOR-RELATED"/>
    <property type="match status" value="1"/>
</dbReference>
<dbReference type="Gene3D" id="3.90.1200.10">
    <property type="match status" value="1"/>
</dbReference>
<proteinExistence type="predicted"/>
<dbReference type="AlphaFoldDB" id="A0A0R3PZX1"/>
<dbReference type="InterPro" id="IPR011009">
    <property type="entry name" value="Kinase-like_dom_sf"/>
</dbReference>
<dbReference type="SMART" id="SM00587">
    <property type="entry name" value="CHK"/>
    <property type="match status" value="1"/>
</dbReference>
<reference evidence="4" key="1">
    <citation type="submission" date="2017-02" db="UniProtKB">
        <authorList>
            <consortium name="WormBaseParasite"/>
        </authorList>
    </citation>
    <scope>IDENTIFICATION</scope>
</reference>
<keyword evidence="3" id="KW-1185">Reference proteome</keyword>
<dbReference type="Proteomes" id="UP000267027">
    <property type="component" value="Unassembled WGS sequence"/>
</dbReference>